<reference evidence="6" key="1">
    <citation type="submission" date="2022-06" db="EMBL/GenBank/DDBJ databases">
        <title>Leptospira isolates from biofilms formed at urban environments.</title>
        <authorList>
            <person name="Ribeiro P.S."/>
            <person name="Sousa T."/>
            <person name="Carvalho N."/>
            <person name="Aburjaile F."/>
            <person name="Neves F."/>
            <person name="Oliveira D."/>
            <person name="Blanco L."/>
            <person name="Lima J."/>
            <person name="Costa F."/>
            <person name="Brenig B."/>
            <person name="Soares S."/>
            <person name="Ramos R."/>
            <person name="Goes-Neto A."/>
            <person name="Matiuzzi M."/>
            <person name="Azevedo V."/>
            <person name="Ristow P."/>
        </authorList>
    </citation>
    <scope>NUCLEOTIDE SEQUENCE</scope>
    <source>
        <strain evidence="6">VSF7</strain>
    </source>
</reference>
<dbReference type="SMART" id="SM00422">
    <property type="entry name" value="HTH_MERR"/>
    <property type="match status" value="1"/>
</dbReference>
<keyword evidence="2" id="KW-0238">DNA-binding</keyword>
<feature type="domain" description="HTH merR-type" evidence="5">
    <location>
        <begin position="1"/>
        <end position="68"/>
    </location>
</feature>
<organism evidence="6 7">
    <name type="scientific">Leptospira levettii</name>
    <dbReference type="NCBI Taxonomy" id="2023178"/>
    <lineage>
        <taxon>Bacteria</taxon>
        <taxon>Pseudomonadati</taxon>
        <taxon>Spirochaetota</taxon>
        <taxon>Spirochaetia</taxon>
        <taxon>Leptospirales</taxon>
        <taxon>Leptospiraceae</taxon>
        <taxon>Leptospira</taxon>
    </lineage>
</organism>
<dbReference type="PANTHER" id="PTHR30204:SF94">
    <property type="entry name" value="HEAVY METAL-DEPENDENT TRANSCRIPTIONAL REGULATOR HI_0293-RELATED"/>
    <property type="match status" value="1"/>
</dbReference>
<sequence>MLIGEFAEKSKLTRETIRFYEKEGLLEGVRKENNYRYYSKKDIEIVQFISSLKNLGFTLPEIRSILLVYSSEFKCKDMQMILEKNLRKVEEKLRSLINIKNNLSKSIKGCEENPNKKSCNVFTKFKF</sequence>
<dbReference type="Pfam" id="PF13411">
    <property type="entry name" value="MerR_1"/>
    <property type="match status" value="1"/>
</dbReference>
<dbReference type="RefSeq" id="WP_238761893.1">
    <property type="nucleotide sequence ID" value="NZ_JAIZBN010000039.1"/>
</dbReference>
<dbReference type="EMBL" id="JAMQQD010000017">
    <property type="protein sequence ID" value="MCW7517258.1"/>
    <property type="molecule type" value="Genomic_DNA"/>
</dbReference>
<protein>
    <submittedName>
        <fullName evidence="6">MerR family transcriptional regulator</fullName>
    </submittedName>
</protein>
<dbReference type="AlphaFoldDB" id="A0AAW5VG48"/>
<feature type="coiled-coil region" evidence="4">
    <location>
        <begin position="79"/>
        <end position="106"/>
    </location>
</feature>
<keyword evidence="1" id="KW-0805">Transcription regulation</keyword>
<evidence type="ECO:0000256" key="3">
    <source>
        <dbReference type="ARBA" id="ARBA00023163"/>
    </source>
</evidence>
<evidence type="ECO:0000313" key="7">
    <source>
        <dbReference type="Proteomes" id="UP001209694"/>
    </source>
</evidence>
<keyword evidence="4" id="KW-0175">Coiled coil</keyword>
<dbReference type="PROSITE" id="PS50937">
    <property type="entry name" value="HTH_MERR_2"/>
    <property type="match status" value="1"/>
</dbReference>
<evidence type="ECO:0000256" key="2">
    <source>
        <dbReference type="ARBA" id="ARBA00023125"/>
    </source>
</evidence>
<proteinExistence type="predicted"/>
<keyword evidence="3" id="KW-0804">Transcription</keyword>
<evidence type="ECO:0000256" key="4">
    <source>
        <dbReference type="SAM" id="Coils"/>
    </source>
</evidence>
<dbReference type="GO" id="GO:0003700">
    <property type="term" value="F:DNA-binding transcription factor activity"/>
    <property type="evidence" value="ECO:0007669"/>
    <property type="project" value="InterPro"/>
</dbReference>
<accession>A0AAW5VG48</accession>
<dbReference type="Proteomes" id="UP001209694">
    <property type="component" value="Unassembled WGS sequence"/>
</dbReference>
<dbReference type="InterPro" id="IPR009061">
    <property type="entry name" value="DNA-bd_dom_put_sf"/>
</dbReference>
<dbReference type="GO" id="GO:0003677">
    <property type="term" value="F:DNA binding"/>
    <property type="evidence" value="ECO:0007669"/>
    <property type="project" value="UniProtKB-KW"/>
</dbReference>
<name>A0AAW5VG48_9LEPT</name>
<dbReference type="SUPFAM" id="SSF46955">
    <property type="entry name" value="Putative DNA-binding domain"/>
    <property type="match status" value="1"/>
</dbReference>
<comment type="caution">
    <text evidence="6">The sequence shown here is derived from an EMBL/GenBank/DDBJ whole genome shotgun (WGS) entry which is preliminary data.</text>
</comment>
<dbReference type="Gene3D" id="1.10.1660.10">
    <property type="match status" value="1"/>
</dbReference>
<dbReference type="PRINTS" id="PR00040">
    <property type="entry name" value="HTHMERR"/>
</dbReference>
<evidence type="ECO:0000259" key="5">
    <source>
        <dbReference type="PROSITE" id="PS50937"/>
    </source>
</evidence>
<dbReference type="PANTHER" id="PTHR30204">
    <property type="entry name" value="REDOX-CYCLING DRUG-SENSING TRANSCRIPTIONAL ACTIVATOR SOXR"/>
    <property type="match status" value="1"/>
</dbReference>
<dbReference type="InterPro" id="IPR047057">
    <property type="entry name" value="MerR_fam"/>
</dbReference>
<evidence type="ECO:0000256" key="1">
    <source>
        <dbReference type="ARBA" id="ARBA00023015"/>
    </source>
</evidence>
<evidence type="ECO:0000313" key="6">
    <source>
        <dbReference type="EMBL" id="MCW7517258.1"/>
    </source>
</evidence>
<gene>
    <name evidence="6" type="ORF">ND810_18970</name>
</gene>
<dbReference type="InterPro" id="IPR000551">
    <property type="entry name" value="MerR-type_HTH_dom"/>
</dbReference>